<feature type="domain" description="Shieldin complex subunit 2 second OB fold" evidence="4">
    <location>
        <begin position="371"/>
        <end position="453"/>
    </location>
</feature>
<dbReference type="PANTHER" id="PTHR14495:SF2">
    <property type="entry name" value="SHIELDIN COMPLEX SUBUNIT 2"/>
    <property type="match status" value="1"/>
</dbReference>
<dbReference type="InterPro" id="IPR012340">
    <property type="entry name" value="NA-bd_OB-fold"/>
</dbReference>
<dbReference type="Proteomes" id="UP001152795">
    <property type="component" value="Unassembled WGS sequence"/>
</dbReference>
<organism evidence="5 6">
    <name type="scientific">Paramuricea clavata</name>
    <name type="common">Red gorgonian</name>
    <name type="synonym">Violescent sea-whip</name>
    <dbReference type="NCBI Taxonomy" id="317549"/>
    <lineage>
        <taxon>Eukaryota</taxon>
        <taxon>Metazoa</taxon>
        <taxon>Cnidaria</taxon>
        <taxon>Anthozoa</taxon>
        <taxon>Octocorallia</taxon>
        <taxon>Malacalcyonacea</taxon>
        <taxon>Plexauridae</taxon>
        <taxon>Paramuricea</taxon>
    </lineage>
</organism>
<dbReference type="GO" id="GO:0005634">
    <property type="term" value="C:nucleus"/>
    <property type="evidence" value="ECO:0007669"/>
    <property type="project" value="TreeGrafter"/>
</dbReference>
<dbReference type="Gene3D" id="2.40.50.140">
    <property type="entry name" value="Nucleic acid-binding proteins"/>
    <property type="match status" value="1"/>
</dbReference>
<reference evidence="5" key="1">
    <citation type="submission" date="2020-04" db="EMBL/GenBank/DDBJ databases">
        <authorList>
            <person name="Alioto T."/>
            <person name="Alioto T."/>
            <person name="Gomez Garrido J."/>
        </authorList>
    </citation>
    <scope>NUCLEOTIDE SEQUENCE</scope>
    <source>
        <strain evidence="5">A484AB</strain>
    </source>
</reference>
<dbReference type="OrthoDB" id="5963585at2759"/>
<dbReference type="EMBL" id="CACRXK020010214">
    <property type="protein sequence ID" value="CAB4018901.1"/>
    <property type="molecule type" value="Genomic_DNA"/>
</dbReference>
<dbReference type="GO" id="GO:0035861">
    <property type="term" value="C:site of double-strand break"/>
    <property type="evidence" value="ECO:0007669"/>
    <property type="project" value="TreeGrafter"/>
</dbReference>
<dbReference type="InterPro" id="IPR029715">
    <property type="entry name" value="FAM35A"/>
</dbReference>
<dbReference type="PANTHER" id="PTHR14495">
    <property type="entry name" value="SHIELDIN COMPLEX SUBUNIT 2"/>
    <property type="match status" value="1"/>
</dbReference>
<comment type="caution">
    <text evidence="5">The sequence shown here is derived from an EMBL/GenBank/DDBJ whole genome shotgun (WGS) entry which is preliminary data.</text>
</comment>
<dbReference type="Pfam" id="PF22779">
    <property type="entry name" value="OB_SHLD2_2nd"/>
    <property type="match status" value="1"/>
</dbReference>
<dbReference type="GO" id="GO:0010569">
    <property type="term" value="P:regulation of double-strand break repair via homologous recombination"/>
    <property type="evidence" value="ECO:0007669"/>
    <property type="project" value="TreeGrafter"/>
</dbReference>
<feature type="compositionally biased region" description="Polar residues" evidence="1">
    <location>
        <begin position="110"/>
        <end position="122"/>
    </location>
</feature>
<evidence type="ECO:0000259" key="2">
    <source>
        <dbReference type="Pfam" id="PF15793"/>
    </source>
</evidence>
<evidence type="ECO:0000259" key="3">
    <source>
        <dbReference type="Pfam" id="PF21669"/>
    </source>
</evidence>
<dbReference type="Pfam" id="PF15793">
    <property type="entry name" value="SHLD2_C"/>
    <property type="match status" value="1"/>
</dbReference>
<sequence length="674" mass="76568">MAESEGAKRNNEIASKVFVFTAPRFETNVNAIQKQAHLKRKHFNWEVIHFDVEVNTTAKKIKTPSTSMKETFSSGSTESTEAFSTLNLQHESEVIRNSVIAYLEDTFSENSRQSSQGFNTNTESEEKSEDNNPSDTALTKLSAQQEYAASLEQSQRLFDKMQGFVEMSIDESRKSESQSTTEGFSQTEDTQSFSNSLTSDENLDTHISPFTKLSDCTKHLSTVNIFVVVLQVNPMKEIKIKSGINSGQYIKVSSILVGDCTKEYFKITFWRKAAEWVNNLKEGHVLLVKKLKVEKWNQEFYGQSTYGTTLVNLQRDGTNSHRVPAQWLTIVNHAEAKSLLKWLKRKHPYLSTNKTSRCEDVQWKTLKQFVPNTLVHYTAKIVKVLTYGSTKGKYEYEKRQINKTVAVAVDQETSEEVPICLWGSQADWQYELKSKIGQTWNFTFLRVECNSVHGQLSLHTTPQSTKKLRNEETSLFGRAARLGPPKKDNSTFSSISELLKANLSGKATISAGVTNITYTEALNSRHSERSIDKTSEMATILEFFRGLVYLGCKLCFRALKQDHNGIYTHCSYCIQHNTSYLYGVMYYFGPCCVCLSDKSASIIAKSCHESTRKFLKDVRPQDVSEEVNCELFERLKGVFDTVNKNVKVVLNCETVLDENGFVKSKNFELLDLQM</sequence>
<feature type="region of interest" description="Disordered" evidence="1">
    <location>
        <begin position="110"/>
        <end position="136"/>
    </location>
</feature>
<keyword evidence="6" id="KW-1185">Reference proteome</keyword>
<gene>
    <name evidence="5" type="ORF">PACLA_8A016426</name>
</gene>
<feature type="domain" description="Shieldin complex subunit 2 C-terminal" evidence="2">
    <location>
        <begin position="523"/>
        <end position="673"/>
    </location>
</feature>
<dbReference type="InterPro" id="IPR031589">
    <property type="entry name" value="SHLD2_C"/>
</dbReference>
<dbReference type="InterPro" id="IPR049507">
    <property type="entry name" value="SHLD2_OB1"/>
</dbReference>
<evidence type="ECO:0000313" key="5">
    <source>
        <dbReference type="EMBL" id="CAB4018901.1"/>
    </source>
</evidence>
<accession>A0A6S7JRQ7</accession>
<feature type="region of interest" description="Disordered" evidence="1">
    <location>
        <begin position="170"/>
        <end position="198"/>
    </location>
</feature>
<dbReference type="SUPFAM" id="SSF50249">
    <property type="entry name" value="Nucleic acid-binding proteins"/>
    <property type="match status" value="1"/>
</dbReference>
<name>A0A6S7JRQ7_PARCT</name>
<feature type="compositionally biased region" description="Polar residues" evidence="1">
    <location>
        <begin position="177"/>
        <end position="198"/>
    </location>
</feature>
<feature type="domain" description="Shieldin complex subunit 2 first OB fold" evidence="3">
    <location>
        <begin position="210"/>
        <end position="340"/>
    </location>
</feature>
<evidence type="ECO:0000256" key="1">
    <source>
        <dbReference type="SAM" id="MobiDB-lite"/>
    </source>
</evidence>
<evidence type="ECO:0000259" key="4">
    <source>
        <dbReference type="Pfam" id="PF22779"/>
    </source>
</evidence>
<dbReference type="Pfam" id="PF21669">
    <property type="entry name" value="SHLD2_OB1"/>
    <property type="match status" value="1"/>
</dbReference>
<dbReference type="InterPro" id="IPR053944">
    <property type="entry name" value="SHLD2_OB2"/>
</dbReference>
<protein>
    <submittedName>
        <fullName evidence="5">Uncharacterized protein</fullName>
    </submittedName>
</protein>
<evidence type="ECO:0000313" key="6">
    <source>
        <dbReference type="Proteomes" id="UP001152795"/>
    </source>
</evidence>
<dbReference type="AlphaFoldDB" id="A0A6S7JRQ7"/>
<proteinExistence type="predicted"/>